<evidence type="ECO:0000259" key="1">
    <source>
        <dbReference type="PROSITE" id="PS51704"/>
    </source>
</evidence>
<dbReference type="AlphaFoldDB" id="A0AA45HIG4"/>
<dbReference type="EMBL" id="QGGI01000009">
    <property type="protein sequence ID" value="PWJ92122.1"/>
    <property type="molecule type" value="Genomic_DNA"/>
</dbReference>
<gene>
    <name evidence="2" type="ORF">C7380_1095</name>
</gene>
<dbReference type="PANTHER" id="PTHR46211:SF1">
    <property type="entry name" value="GLYCEROPHOSPHODIESTER PHOSPHODIESTERASE, CYTOPLASMIC"/>
    <property type="match status" value="1"/>
</dbReference>
<dbReference type="GO" id="GO:0008081">
    <property type="term" value="F:phosphoric diester hydrolase activity"/>
    <property type="evidence" value="ECO:0007669"/>
    <property type="project" value="InterPro"/>
</dbReference>
<dbReference type="Proteomes" id="UP000245921">
    <property type="component" value="Unassembled WGS sequence"/>
</dbReference>
<proteinExistence type="predicted"/>
<dbReference type="Gene3D" id="3.20.20.190">
    <property type="entry name" value="Phosphatidylinositol (PI) phosphodiesterase"/>
    <property type="match status" value="1"/>
</dbReference>
<dbReference type="SUPFAM" id="SSF51695">
    <property type="entry name" value="PLC-like phosphodiesterases"/>
    <property type="match status" value="1"/>
</dbReference>
<dbReference type="PROSITE" id="PS51704">
    <property type="entry name" value="GP_PDE"/>
    <property type="match status" value="1"/>
</dbReference>
<accession>A0AA45HIG4</accession>
<comment type="caution">
    <text evidence="2">The sequence shown here is derived from an EMBL/GenBank/DDBJ whole genome shotgun (WGS) entry which is preliminary data.</text>
</comment>
<evidence type="ECO:0000313" key="2">
    <source>
        <dbReference type="EMBL" id="PWJ92122.1"/>
    </source>
</evidence>
<name>A0AA45HIG4_9BACT</name>
<dbReference type="PANTHER" id="PTHR46211">
    <property type="entry name" value="GLYCEROPHOSPHORYL DIESTER PHOSPHODIESTERASE"/>
    <property type="match status" value="1"/>
</dbReference>
<sequence>MRSIPILGHRGYRAKFTENTLEAFEKAIEFGADGIEYDTRLTKDKVPVVLHDDNLERLSGKNIKLSDITFEELQKIKLDNGQSVPKIEDVLKVLDESSFLNLEVKEVEAAIPSYELTKKYNALNRTLFSSFKVDALREIRKIDKDVKLGLLVDYDSLNNLIDLNKELNFFSLNLWVDKLNERKLISKAFLRKWRKSGMKIYLWTLNNPKDLKTFKGLYDGIITDEVELIIDSFDSL</sequence>
<keyword evidence="3" id="KW-1185">Reference proteome</keyword>
<dbReference type="RefSeq" id="WP_109604848.1">
    <property type="nucleotide sequence ID" value="NZ_QGGI01000009.1"/>
</dbReference>
<dbReference type="Pfam" id="PF03009">
    <property type="entry name" value="GDPD"/>
    <property type="match status" value="1"/>
</dbReference>
<protein>
    <submittedName>
        <fullName evidence="2">Glycerophosphoryl diester phosphodiesterase</fullName>
    </submittedName>
</protein>
<dbReference type="GO" id="GO:0006629">
    <property type="term" value="P:lipid metabolic process"/>
    <property type="evidence" value="ECO:0007669"/>
    <property type="project" value="InterPro"/>
</dbReference>
<evidence type="ECO:0000313" key="3">
    <source>
        <dbReference type="Proteomes" id="UP000245921"/>
    </source>
</evidence>
<organism evidence="2 3">
    <name type="scientific">Oceanotoga teriensis</name>
    <dbReference type="NCBI Taxonomy" id="515440"/>
    <lineage>
        <taxon>Bacteria</taxon>
        <taxon>Thermotogati</taxon>
        <taxon>Thermotogota</taxon>
        <taxon>Thermotogae</taxon>
        <taxon>Petrotogales</taxon>
        <taxon>Petrotogaceae</taxon>
        <taxon>Oceanotoga</taxon>
    </lineage>
</organism>
<reference evidence="2 3" key="1">
    <citation type="submission" date="2018-05" db="EMBL/GenBank/DDBJ databases">
        <title>Genomic Encyclopedia of Type Strains, Phase IV (KMG-IV): sequencing the most valuable type-strain genomes for metagenomic binning, comparative biology and taxonomic classification.</title>
        <authorList>
            <person name="Goeker M."/>
        </authorList>
    </citation>
    <scope>NUCLEOTIDE SEQUENCE [LARGE SCALE GENOMIC DNA]</scope>
    <source>
        <strain evidence="2 3">DSM 24906</strain>
    </source>
</reference>
<feature type="domain" description="GP-PDE" evidence="1">
    <location>
        <begin position="4"/>
        <end position="233"/>
    </location>
</feature>
<dbReference type="InterPro" id="IPR030395">
    <property type="entry name" value="GP_PDE_dom"/>
</dbReference>
<dbReference type="InterPro" id="IPR017946">
    <property type="entry name" value="PLC-like_Pdiesterase_TIM-brl"/>
</dbReference>